<feature type="region of interest" description="Disordered" evidence="4">
    <location>
        <begin position="1"/>
        <end position="60"/>
    </location>
</feature>
<feature type="region of interest" description="Disordered" evidence="4">
    <location>
        <begin position="78"/>
        <end position="113"/>
    </location>
</feature>
<sequence>MERKKPKPRRRTSTWCCSFTLPPSSPSPDHSHIKSKSKSEQTLSFSKTTTTLSSLPNSPHSLSLASKSAFRIDPRRILSPGRVSPIDDPTTTLRSNSFRAPTQPLPPPPPPESLLKEGFDVRLNLRGKKGGSMVLEMSSSVLSANSEVFAGLIGEYRKGLGLGREREEEEDDDEEEKGSESEESGEGGCSIRRRRARMCRMEVPEVENLSVFRDTIQLMFENDDDKDHILTRRLKNFGVFRSIDILEVSAGIKFTKGVLACLKYLEAVPWTEEEEEKLRSLFTRFKFDDVTTRDILGRLYLHDSVDSQPNVARQLVWSISTCEDANARNELKSLVKGLLCKSSVYEKNHLDLNKEDLYSVCHSCLGSLVSLFEEASDTDPPEWSMKKDKCKPPIERISRQVDNINWLLEIMLDGQVAEDFVDIWADQQQLLKLHDNASPMIRYELSRVSAILFIAMGTRKLQCQLEARSGLLHAWFGPMLLDFGWLQRCRKGLDMKTLEEAMGQTLLTLPLKQQYALFMEWFRHFSKHGTECPNLSKAFQIWWRRSFLRGSEAYAIESR</sequence>
<evidence type="ECO:0000256" key="2">
    <source>
        <dbReference type="ARBA" id="ARBA00004906"/>
    </source>
</evidence>
<evidence type="ECO:0000256" key="3">
    <source>
        <dbReference type="ARBA" id="ARBA00022786"/>
    </source>
</evidence>
<comment type="function">
    <text evidence="1">May act as a substrate-specific adapter of an E3 ubiquitin-protein ligase complex (CUL3-RBX1-BTB) which mediates the ubiquitination and subsequent proteasomal degradation of target proteins.</text>
</comment>
<name>A0AAN9HQB0_CROPI</name>
<feature type="domain" description="At3g05675-like ankyrin-like" evidence="5">
    <location>
        <begin position="305"/>
        <end position="549"/>
    </location>
</feature>
<evidence type="ECO:0000256" key="4">
    <source>
        <dbReference type="SAM" id="MobiDB-lite"/>
    </source>
</evidence>
<dbReference type="EMBL" id="JAYWIO010000008">
    <property type="protein sequence ID" value="KAK7247575.1"/>
    <property type="molecule type" value="Genomic_DNA"/>
</dbReference>
<evidence type="ECO:0000313" key="7">
    <source>
        <dbReference type="Proteomes" id="UP001372338"/>
    </source>
</evidence>
<organism evidence="6 7">
    <name type="scientific">Crotalaria pallida</name>
    <name type="common">Smooth rattlebox</name>
    <name type="synonym">Crotalaria striata</name>
    <dbReference type="NCBI Taxonomy" id="3830"/>
    <lineage>
        <taxon>Eukaryota</taxon>
        <taxon>Viridiplantae</taxon>
        <taxon>Streptophyta</taxon>
        <taxon>Embryophyta</taxon>
        <taxon>Tracheophyta</taxon>
        <taxon>Spermatophyta</taxon>
        <taxon>Magnoliopsida</taxon>
        <taxon>eudicotyledons</taxon>
        <taxon>Gunneridae</taxon>
        <taxon>Pentapetalae</taxon>
        <taxon>rosids</taxon>
        <taxon>fabids</taxon>
        <taxon>Fabales</taxon>
        <taxon>Fabaceae</taxon>
        <taxon>Papilionoideae</taxon>
        <taxon>50 kb inversion clade</taxon>
        <taxon>genistoids sensu lato</taxon>
        <taxon>core genistoids</taxon>
        <taxon>Crotalarieae</taxon>
        <taxon>Crotalaria</taxon>
    </lineage>
</organism>
<accession>A0AAN9HQB0</accession>
<feature type="compositionally biased region" description="Acidic residues" evidence="4">
    <location>
        <begin position="167"/>
        <end position="185"/>
    </location>
</feature>
<feature type="compositionally biased region" description="Pro residues" evidence="4">
    <location>
        <begin position="103"/>
        <end position="112"/>
    </location>
</feature>
<dbReference type="Pfam" id="PF25553">
    <property type="entry name" value="BTB-POZ_ANK-like"/>
    <property type="match status" value="1"/>
</dbReference>
<comment type="pathway">
    <text evidence="2">Protein modification; protein ubiquitination.</text>
</comment>
<evidence type="ECO:0000259" key="5">
    <source>
        <dbReference type="Pfam" id="PF25553"/>
    </source>
</evidence>
<keyword evidence="7" id="KW-1185">Reference proteome</keyword>
<dbReference type="InterPro" id="IPR038920">
    <property type="entry name" value="At3g05675-like"/>
</dbReference>
<gene>
    <name evidence="6" type="ORF">RIF29_42460</name>
</gene>
<evidence type="ECO:0000256" key="1">
    <source>
        <dbReference type="ARBA" id="ARBA00002668"/>
    </source>
</evidence>
<keyword evidence="3" id="KW-0833">Ubl conjugation pathway</keyword>
<dbReference type="PANTHER" id="PTHR31060">
    <property type="entry name" value="OSJNBA0011J08.25 PROTEIN-RELATED"/>
    <property type="match status" value="1"/>
</dbReference>
<feature type="region of interest" description="Disordered" evidence="4">
    <location>
        <begin position="162"/>
        <end position="190"/>
    </location>
</feature>
<dbReference type="PANTHER" id="PTHR31060:SF33">
    <property type="entry name" value="OS04G0278000 PROTEIN"/>
    <property type="match status" value="1"/>
</dbReference>
<feature type="compositionally biased region" description="Polar residues" evidence="4">
    <location>
        <begin position="89"/>
        <end position="100"/>
    </location>
</feature>
<reference evidence="6 7" key="1">
    <citation type="submission" date="2024-01" db="EMBL/GenBank/DDBJ databases">
        <title>The genomes of 5 underutilized Papilionoideae crops provide insights into root nodulation and disease resistanc.</title>
        <authorList>
            <person name="Yuan L."/>
        </authorList>
    </citation>
    <scope>NUCLEOTIDE SEQUENCE [LARGE SCALE GENOMIC DNA]</scope>
    <source>
        <strain evidence="6">ZHUSHIDOU_FW_LH</strain>
        <tissue evidence="6">Leaf</tissue>
    </source>
</reference>
<proteinExistence type="predicted"/>
<dbReference type="InterPro" id="IPR058039">
    <property type="entry name" value="At3g05675-like_ankyrin"/>
</dbReference>
<feature type="compositionally biased region" description="Basic residues" evidence="4">
    <location>
        <begin position="1"/>
        <end position="12"/>
    </location>
</feature>
<dbReference type="AlphaFoldDB" id="A0AAN9HQB0"/>
<feature type="compositionally biased region" description="Low complexity" evidence="4">
    <location>
        <begin position="42"/>
        <end position="60"/>
    </location>
</feature>
<evidence type="ECO:0000313" key="6">
    <source>
        <dbReference type="EMBL" id="KAK7247575.1"/>
    </source>
</evidence>
<protein>
    <recommendedName>
        <fullName evidence="5">At3g05675-like ankyrin-like domain-containing protein</fullName>
    </recommendedName>
</protein>
<comment type="caution">
    <text evidence="6">The sequence shown here is derived from an EMBL/GenBank/DDBJ whole genome shotgun (WGS) entry which is preliminary data.</text>
</comment>
<dbReference type="Proteomes" id="UP001372338">
    <property type="component" value="Unassembled WGS sequence"/>
</dbReference>